<gene>
    <name evidence="4" type="ORF">QSP1433_LOCUS13685</name>
</gene>
<keyword evidence="2" id="KW-0808">Transferase</keyword>
<evidence type="ECO:0000256" key="2">
    <source>
        <dbReference type="ARBA" id="ARBA00022679"/>
    </source>
</evidence>
<dbReference type="GO" id="GO:0008146">
    <property type="term" value="F:sulfotransferase activity"/>
    <property type="evidence" value="ECO:0007669"/>
    <property type="project" value="InterPro"/>
</dbReference>
<accession>A0A7S2WN79</accession>
<dbReference type="EMBL" id="HBHK01021468">
    <property type="protein sequence ID" value="CAD9698766.1"/>
    <property type="molecule type" value="Transcribed_RNA"/>
</dbReference>
<comment type="similarity">
    <text evidence="1">Belongs to the sulfotransferase 1 family.</text>
</comment>
<dbReference type="Pfam" id="PF00685">
    <property type="entry name" value="Sulfotransfer_1"/>
    <property type="match status" value="1"/>
</dbReference>
<name>A0A7S2WN79_9STRA</name>
<evidence type="ECO:0000259" key="3">
    <source>
        <dbReference type="Pfam" id="PF00685"/>
    </source>
</evidence>
<dbReference type="PANTHER" id="PTHR11783">
    <property type="entry name" value="SULFOTRANSFERASE SULT"/>
    <property type="match status" value="1"/>
</dbReference>
<dbReference type="SUPFAM" id="SSF52540">
    <property type="entry name" value="P-loop containing nucleoside triphosphate hydrolases"/>
    <property type="match status" value="1"/>
</dbReference>
<proteinExistence type="inferred from homology"/>
<protein>
    <recommendedName>
        <fullName evidence="3">Sulfotransferase domain-containing protein</fullName>
    </recommendedName>
</protein>
<dbReference type="AlphaFoldDB" id="A0A7S2WN79"/>
<organism evidence="4">
    <name type="scientific">Mucochytrium quahogii</name>
    <dbReference type="NCBI Taxonomy" id="96639"/>
    <lineage>
        <taxon>Eukaryota</taxon>
        <taxon>Sar</taxon>
        <taxon>Stramenopiles</taxon>
        <taxon>Bigyra</taxon>
        <taxon>Labyrinthulomycetes</taxon>
        <taxon>Thraustochytrida</taxon>
        <taxon>Thraustochytriidae</taxon>
        <taxon>Mucochytrium</taxon>
    </lineage>
</organism>
<dbReference type="Gene3D" id="3.40.50.300">
    <property type="entry name" value="P-loop containing nucleotide triphosphate hydrolases"/>
    <property type="match status" value="1"/>
</dbReference>
<feature type="domain" description="Sulfotransferase" evidence="3">
    <location>
        <begin position="70"/>
        <end position="344"/>
    </location>
</feature>
<evidence type="ECO:0000256" key="1">
    <source>
        <dbReference type="ARBA" id="ARBA00005771"/>
    </source>
</evidence>
<dbReference type="InterPro" id="IPR027417">
    <property type="entry name" value="P-loop_NTPase"/>
</dbReference>
<sequence>MGIGIGVFKLSLAVLLAAFGVSLVKPELFLLLPNGFVLWAITGHDMPPYFDQSTFKNTSWLKEGDVIVDVQVKCGTNWMLTIVHELRTWNLDHLREFEQINDVAPWAEFVMYPGQTPAERPRDWGQPGKPETWNSPEYPFRLFKSHLLPFTGNADWDKDAGIQVEKVPNVKFIVMSRNSKDVIYSLYPFLASHREKFRATWGGFPPVYEGTDGFEEHLDFCLQENIQMATFIRNWWQFRNEPNVLLLHYSDVLNDTPGSLRRIAKYLDLQVPDQALKNIAERVSIKFMRARNSRYLYRYGKDRESLVIKSTKGSIIRKGGTGDYKSVMSPEGEAKIEKHLDRVLGADTELRKWSQHGGPLP</sequence>
<reference evidence="4" key="1">
    <citation type="submission" date="2021-01" db="EMBL/GenBank/DDBJ databases">
        <authorList>
            <person name="Corre E."/>
            <person name="Pelletier E."/>
            <person name="Niang G."/>
            <person name="Scheremetjew M."/>
            <person name="Finn R."/>
            <person name="Kale V."/>
            <person name="Holt S."/>
            <person name="Cochrane G."/>
            <person name="Meng A."/>
            <person name="Brown T."/>
            <person name="Cohen L."/>
        </authorList>
    </citation>
    <scope>NUCLEOTIDE SEQUENCE</scope>
    <source>
        <strain evidence="4">NY070348D</strain>
    </source>
</reference>
<evidence type="ECO:0000313" key="4">
    <source>
        <dbReference type="EMBL" id="CAD9698766.1"/>
    </source>
</evidence>
<dbReference type="InterPro" id="IPR000863">
    <property type="entry name" value="Sulfotransferase_dom"/>
</dbReference>